<reference evidence="4" key="1">
    <citation type="submission" date="2015-09" db="EMBL/GenBank/DDBJ databases">
        <authorList>
            <consortium name="Pathogen Informatics"/>
        </authorList>
    </citation>
    <scope>NUCLEOTIDE SEQUENCE [LARGE SCALE GENOMIC DNA]</scope>
    <source>
        <strain evidence="4">Lake Konstanz</strain>
    </source>
</reference>
<dbReference type="VEuPathDB" id="TriTrypDB:BSAL_63940"/>
<gene>
    <name evidence="3" type="ORF">BSAL_63940</name>
</gene>
<feature type="non-terminal residue" evidence="3">
    <location>
        <position position="310"/>
    </location>
</feature>
<evidence type="ECO:0000256" key="2">
    <source>
        <dbReference type="SAM" id="MobiDB-lite"/>
    </source>
</evidence>
<feature type="compositionally biased region" description="Polar residues" evidence="2">
    <location>
        <begin position="129"/>
        <end position="140"/>
    </location>
</feature>
<feature type="coiled-coil region" evidence="1">
    <location>
        <begin position="48"/>
        <end position="75"/>
    </location>
</feature>
<dbReference type="EMBL" id="CYKH01000365">
    <property type="protein sequence ID" value="CUI13358.1"/>
    <property type="molecule type" value="Genomic_DNA"/>
</dbReference>
<evidence type="ECO:0000313" key="3">
    <source>
        <dbReference type="EMBL" id="CUI13358.1"/>
    </source>
</evidence>
<dbReference type="Proteomes" id="UP000051952">
    <property type="component" value="Unassembled WGS sequence"/>
</dbReference>
<feature type="region of interest" description="Disordered" evidence="2">
    <location>
        <begin position="97"/>
        <end position="156"/>
    </location>
</feature>
<organism evidence="3 4">
    <name type="scientific">Bodo saltans</name>
    <name type="common">Flagellated protozoan</name>
    <dbReference type="NCBI Taxonomy" id="75058"/>
    <lineage>
        <taxon>Eukaryota</taxon>
        <taxon>Discoba</taxon>
        <taxon>Euglenozoa</taxon>
        <taxon>Kinetoplastea</taxon>
        <taxon>Metakinetoplastina</taxon>
        <taxon>Eubodonida</taxon>
        <taxon>Bodonidae</taxon>
        <taxon>Bodo</taxon>
    </lineage>
</organism>
<keyword evidence="4" id="KW-1185">Reference proteome</keyword>
<feature type="non-terminal residue" evidence="3">
    <location>
        <position position="1"/>
    </location>
</feature>
<name>A0A0S4KGE2_BODSA</name>
<evidence type="ECO:0000313" key="4">
    <source>
        <dbReference type="Proteomes" id="UP000051952"/>
    </source>
</evidence>
<proteinExistence type="predicted"/>
<evidence type="ECO:0000256" key="1">
    <source>
        <dbReference type="SAM" id="Coils"/>
    </source>
</evidence>
<sequence length="310" mass="34052">VTSPTTGVDEASNGNVTSSRVEIAAVVAVDEDPDDELIESEPAAKKLIRKLKKRIAEAEGTKEGYEKQLSKAKKRVGKFRASVQEVDEEIALLRRTLLLDGTDDDGATTATGDNDITSSAANSEDEDTATSSPTGRNANGSGKRAKGEGSETKEQRIFRRLLTTLTEEEQADIERYQLAEVKLGQKAAKLREQLEGDSTEVSGLRSRIDKLKKLLVKGDQAMEELVHQRDEIQKQVNEVAPAAASATSEHAKAHAAHAKAMEALRSAQETRDGALAKRERDRETLLLRIEKERHRVADFENELTRLKEKA</sequence>
<protein>
    <submittedName>
        <fullName evidence="3">Uncharacterized protein</fullName>
    </submittedName>
</protein>
<dbReference type="AlphaFoldDB" id="A0A0S4KGE2"/>
<feature type="coiled-coil region" evidence="1">
    <location>
        <begin position="282"/>
        <end position="309"/>
    </location>
</feature>
<accession>A0A0S4KGE2</accession>
<feature type="compositionally biased region" description="Basic and acidic residues" evidence="2">
    <location>
        <begin position="145"/>
        <end position="156"/>
    </location>
</feature>
<keyword evidence="1" id="KW-0175">Coiled coil</keyword>